<feature type="signal peptide" evidence="16">
    <location>
        <begin position="1"/>
        <end position="24"/>
    </location>
</feature>
<evidence type="ECO:0000256" key="9">
    <source>
        <dbReference type="ARBA" id="ARBA00023170"/>
    </source>
</evidence>
<evidence type="ECO:0000256" key="12">
    <source>
        <dbReference type="ARBA" id="ARBA00023286"/>
    </source>
</evidence>
<dbReference type="FunFam" id="3.40.190.10:FF:000189">
    <property type="entry name" value="Glutamate receptor 1"/>
    <property type="match status" value="1"/>
</dbReference>
<keyword evidence="13" id="KW-0407">Ion channel</keyword>
<dbReference type="InterPro" id="IPR015683">
    <property type="entry name" value="Ionotropic_Glu_rcpt"/>
</dbReference>
<evidence type="ECO:0000256" key="16">
    <source>
        <dbReference type="SAM" id="SignalP"/>
    </source>
</evidence>
<evidence type="ECO:0000256" key="14">
    <source>
        <dbReference type="ARBA" id="ARBA00034100"/>
    </source>
</evidence>
<evidence type="ECO:0000259" key="18">
    <source>
        <dbReference type="SMART" id="SM00918"/>
    </source>
</evidence>
<comment type="similarity">
    <text evidence="2">Belongs to the glutamate-gated ion channel (TC 1.A.10.1) family.</text>
</comment>
<accession>A0A915DUR5</accession>
<dbReference type="Gene3D" id="3.40.50.2300">
    <property type="match status" value="2"/>
</dbReference>
<feature type="transmembrane region" description="Helical" evidence="15">
    <location>
        <begin position="567"/>
        <end position="585"/>
    </location>
</feature>
<feature type="domain" description="Ionotropic glutamate receptor C-terminal" evidence="17">
    <location>
        <begin position="431"/>
        <end position="619"/>
    </location>
</feature>
<name>A0A915DUR5_9BILA</name>
<dbReference type="InterPro" id="IPR019594">
    <property type="entry name" value="Glu/Gly-bd"/>
</dbReference>
<keyword evidence="12" id="KW-1071">Ligand-gated ion channel</keyword>
<proteinExistence type="inferred from homology"/>
<keyword evidence="6" id="KW-0770">Synapse</keyword>
<organism evidence="19 20">
    <name type="scientific">Ditylenchus dipsaci</name>
    <dbReference type="NCBI Taxonomy" id="166011"/>
    <lineage>
        <taxon>Eukaryota</taxon>
        <taxon>Metazoa</taxon>
        <taxon>Ecdysozoa</taxon>
        <taxon>Nematoda</taxon>
        <taxon>Chromadorea</taxon>
        <taxon>Rhabditida</taxon>
        <taxon>Tylenchina</taxon>
        <taxon>Tylenchomorpha</taxon>
        <taxon>Sphaerularioidea</taxon>
        <taxon>Anguinidae</taxon>
        <taxon>Anguininae</taxon>
        <taxon>Ditylenchus</taxon>
    </lineage>
</organism>
<dbReference type="GO" id="GO:0015276">
    <property type="term" value="F:ligand-gated monoatomic ion channel activity"/>
    <property type="evidence" value="ECO:0007669"/>
    <property type="project" value="InterPro"/>
</dbReference>
<dbReference type="AlphaFoldDB" id="A0A915DUR5"/>
<evidence type="ECO:0000313" key="20">
    <source>
        <dbReference type="WBParaSite" id="jg23704.2"/>
    </source>
</evidence>
<dbReference type="Gene3D" id="3.40.190.10">
    <property type="entry name" value="Periplasmic binding protein-like II"/>
    <property type="match status" value="1"/>
</dbReference>
<dbReference type="InterPro" id="IPR001320">
    <property type="entry name" value="Iontro_rcpt_C"/>
</dbReference>
<keyword evidence="10" id="KW-0325">Glycoprotein</keyword>
<keyword evidence="8 15" id="KW-0472">Membrane</keyword>
<dbReference type="Proteomes" id="UP000887574">
    <property type="component" value="Unplaced"/>
</dbReference>
<dbReference type="WBParaSite" id="jg23704.2">
    <property type="protein sequence ID" value="jg23704.2"/>
    <property type="gene ID" value="jg23704"/>
</dbReference>
<comment type="subcellular location">
    <subcellularLocation>
        <location evidence="1">Membrane</location>
        <topology evidence="1">Multi-pass membrane protein</topology>
    </subcellularLocation>
    <subcellularLocation>
        <location evidence="14">Postsynaptic cell membrane</location>
    </subcellularLocation>
</comment>
<reference evidence="20" key="1">
    <citation type="submission" date="2022-11" db="UniProtKB">
        <authorList>
            <consortium name="WormBaseParasite"/>
        </authorList>
    </citation>
    <scope>IDENTIFICATION</scope>
</reference>
<evidence type="ECO:0000256" key="1">
    <source>
        <dbReference type="ARBA" id="ARBA00004141"/>
    </source>
</evidence>
<evidence type="ECO:0000256" key="7">
    <source>
        <dbReference type="ARBA" id="ARBA00023065"/>
    </source>
</evidence>
<protein>
    <submittedName>
        <fullName evidence="20">Receptor ligand binding region domain-containing protein</fullName>
    </submittedName>
</protein>
<evidence type="ECO:0000256" key="13">
    <source>
        <dbReference type="ARBA" id="ARBA00023303"/>
    </source>
</evidence>
<dbReference type="Gene3D" id="1.10.287.70">
    <property type="match status" value="1"/>
</dbReference>
<evidence type="ECO:0000256" key="8">
    <source>
        <dbReference type="ARBA" id="ARBA00023136"/>
    </source>
</evidence>
<keyword evidence="3" id="KW-0813">Transport</keyword>
<evidence type="ECO:0000256" key="4">
    <source>
        <dbReference type="ARBA" id="ARBA00022692"/>
    </source>
</evidence>
<evidence type="ECO:0000256" key="15">
    <source>
        <dbReference type="SAM" id="Phobius"/>
    </source>
</evidence>
<dbReference type="InterPro" id="IPR028082">
    <property type="entry name" value="Peripla_BP_I"/>
</dbReference>
<dbReference type="SMART" id="SM00918">
    <property type="entry name" value="Lig_chan-Glu_bd"/>
    <property type="match status" value="1"/>
</dbReference>
<evidence type="ECO:0000256" key="3">
    <source>
        <dbReference type="ARBA" id="ARBA00022448"/>
    </source>
</evidence>
<dbReference type="PANTHER" id="PTHR18966">
    <property type="entry name" value="IONOTROPIC GLUTAMATE RECEPTOR"/>
    <property type="match status" value="1"/>
</dbReference>
<evidence type="ECO:0000259" key="17">
    <source>
        <dbReference type="SMART" id="SM00079"/>
    </source>
</evidence>
<feature type="chain" id="PRO_5037226401" evidence="16">
    <location>
        <begin position="25"/>
        <end position="636"/>
    </location>
</feature>
<keyword evidence="16" id="KW-0732">Signal</keyword>
<evidence type="ECO:0000313" key="19">
    <source>
        <dbReference type="Proteomes" id="UP000887574"/>
    </source>
</evidence>
<keyword evidence="5 15" id="KW-1133">Transmembrane helix</keyword>
<keyword evidence="9" id="KW-0675">Receptor</keyword>
<dbReference type="Pfam" id="PF01094">
    <property type="entry name" value="ANF_receptor"/>
    <property type="match status" value="1"/>
</dbReference>
<dbReference type="InterPro" id="IPR001828">
    <property type="entry name" value="ANF_lig-bd_rcpt"/>
</dbReference>
<keyword evidence="19" id="KW-1185">Reference proteome</keyword>
<dbReference type="SMART" id="SM00079">
    <property type="entry name" value="PBPe"/>
    <property type="match status" value="1"/>
</dbReference>
<evidence type="ECO:0000256" key="2">
    <source>
        <dbReference type="ARBA" id="ARBA00008685"/>
    </source>
</evidence>
<dbReference type="Pfam" id="PF00060">
    <property type="entry name" value="Lig_chan"/>
    <property type="match status" value="1"/>
</dbReference>
<dbReference type="SUPFAM" id="SSF53822">
    <property type="entry name" value="Periplasmic binding protein-like I"/>
    <property type="match status" value="1"/>
</dbReference>
<keyword evidence="4 15" id="KW-0812">Transmembrane</keyword>
<dbReference type="GO" id="GO:0045211">
    <property type="term" value="C:postsynaptic membrane"/>
    <property type="evidence" value="ECO:0007669"/>
    <property type="project" value="UniProtKB-SubCell"/>
</dbReference>
<evidence type="ECO:0000256" key="10">
    <source>
        <dbReference type="ARBA" id="ARBA00023180"/>
    </source>
</evidence>
<dbReference type="Pfam" id="PF10613">
    <property type="entry name" value="Lig_chan-Glu_bd"/>
    <property type="match status" value="1"/>
</dbReference>
<evidence type="ECO:0000256" key="5">
    <source>
        <dbReference type="ARBA" id="ARBA00022989"/>
    </source>
</evidence>
<evidence type="ECO:0000256" key="11">
    <source>
        <dbReference type="ARBA" id="ARBA00023257"/>
    </source>
</evidence>
<feature type="domain" description="Ionotropic glutamate receptor L-glutamate and glycine-binding" evidence="18">
    <location>
        <begin position="441"/>
        <end position="511"/>
    </location>
</feature>
<sequence>MSNRLCLSLCLCLSFCIFLKICWCYPSKIPIISFTMPDDREQGVTATLNYTVNRLNSAIQNVFLLAHKNKALRTANGDTWGVMNKVCHEMKSGFMVMLTGESEQRPHEAYFSVSNSLEIPLVNWDSSPLLPAQIQSNSFEISLKPPNHQIIADLIVLKKWDNFIYLHDVENSDKASHNLQQIYSYLQTITNQSVSSEILQLPKDRFLSESPVRMVLDTSTAYRQQQLLQAIRSAQFNQNNYHYVVANYDFHNYDIELFSIGNINITGFQIINRENREYSLLKKHIEQYKFDDRNEGSVNLEAKLAFVHDALIVTKMALEIALKRMTLCFIATLGTVTSTTVDIKHGRLISKSMNSLKLTNSDDTLTGAIEFDRFGIRKNFFVTVVDLASNSKSAFNKKEFFFWKQNTGFLFNKTVAQHTRKTLADVGQKKVIKVVTVLVEPFVMIKRDCEHSNSTECQGNERFEGYCIDLLKLLSDRIEDFNYEIFLSPDNKSGAKQPDGSWDGLVGYLLRGDADMSVASLTINQDRERVVDFSKPYMTTGISIMIKKPDKQEFSVFSFMQPLSSEIWMYIIFAYVGVSVVIFLVSRFSPYEWRVEEMANGGFTISNDFSVYNCLWFTLAAFMQQGTDILPRWTLL</sequence>
<dbReference type="SUPFAM" id="SSF53850">
    <property type="entry name" value="Periplasmic binding protein-like II"/>
    <property type="match status" value="1"/>
</dbReference>
<keyword evidence="11" id="KW-0628">Postsynaptic cell membrane</keyword>
<evidence type="ECO:0000256" key="6">
    <source>
        <dbReference type="ARBA" id="ARBA00023018"/>
    </source>
</evidence>
<keyword evidence="7" id="KW-0406">Ion transport</keyword>